<organism evidence="2 3">
    <name type="scientific">Nicrophorus vespilloides</name>
    <name type="common">Boreal carrion beetle</name>
    <dbReference type="NCBI Taxonomy" id="110193"/>
    <lineage>
        <taxon>Eukaryota</taxon>
        <taxon>Metazoa</taxon>
        <taxon>Ecdysozoa</taxon>
        <taxon>Arthropoda</taxon>
        <taxon>Hexapoda</taxon>
        <taxon>Insecta</taxon>
        <taxon>Pterygota</taxon>
        <taxon>Neoptera</taxon>
        <taxon>Endopterygota</taxon>
        <taxon>Coleoptera</taxon>
        <taxon>Polyphaga</taxon>
        <taxon>Staphyliniformia</taxon>
        <taxon>Silphidae</taxon>
        <taxon>Nicrophorinae</taxon>
        <taxon>Nicrophorus</taxon>
    </lineage>
</organism>
<proteinExistence type="predicted"/>
<dbReference type="InterPro" id="IPR050168">
    <property type="entry name" value="AAA_ATPase_domain"/>
</dbReference>
<protein>
    <submittedName>
        <fullName evidence="3">Peroxisome biogenesis protein 1-like</fullName>
    </submittedName>
</protein>
<feature type="non-terminal residue" evidence="3">
    <location>
        <position position="1"/>
    </location>
</feature>
<gene>
    <name evidence="3" type="primary">LOC108569655</name>
</gene>
<dbReference type="PANTHER" id="PTHR23077">
    <property type="entry name" value="AAA-FAMILY ATPASE"/>
    <property type="match status" value="1"/>
</dbReference>
<dbReference type="PANTHER" id="PTHR23077:SF12">
    <property type="entry name" value="PEROXISOMAL ATPASE PEX1"/>
    <property type="match status" value="1"/>
</dbReference>
<dbReference type="RefSeq" id="XP_017786776.1">
    <property type="nucleotide sequence ID" value="XM_017931287.1"/>
</dbReference>
<dbReference type="Proteomes" id="UP000695000">
    <property type="component" value="Unplaced"/>
</dbReference>
<keyword evidence="2" id="KW-1185">Reference proteome</keyword>
<name>A0ABM1NIX6_NICVS</name>
<evidence type="ECO:0000313" key="2">
    <source>
        <dbReference type="Proteomes" id="UP000695000"/>
    </source>
</evidence>
<reference evidence="3" key="1">
    <citation type="submission" date="2025-08" db="UniProtKB">
        <authorList>
            <consortium name="RefSeq"/>
        </authorList>
    </citation>
    <scope>IDENTIFICATION</scope>
    <source>
        <tissue evidence="3">Whole Larva</tissue>
    </source>
</reference>
<sequence>VEKSVYFSLQDGRLLILQCLSRTLQFAKDVNLSKVAKETVGFTGADLQAVLYTAQMNSVEHLLNEEAASEAAINSGDVNFIAQKHLDGAVQTTRPSLTREEKLKYERIIDKFQGKSDPQDFKRAKQRVTIA</sequence>
<dbReference type="Gene3D" id="1.10.8.60">
    <property type="match status" value="1"/>
</dbReference>
<evidence type="ECO:0000259" key="1">
    <source>
        <dbReference type="Pfam" id="PF17862"/>
    </source>
</evidence>
<dbReference type="InterPro" id="IPR041569">
    <property type="entry name" value="AAA_lid_3"/>
</dbReference>
<accession>A0ABM1NIX6</accession>
<feature type="domain" description="AAA ATPase AAA+ lid" evidence="1">
    <location>
        <begin position="29"/>
        <end position="64"/>
    </location>
</feature>
<evidence type="ECO:0000313" key="3">
    <source>
        <dbReference type="RefSeq" id="XP_017786776.1"/>
    </source>
</evidence>
<dbReference type="Pfam" id="PF17862">
    <property type="entry name" value="AAA_lid_3"/>
    <property type="match status" value="1"/>
</dbReference>
<dbReference type="GeneID" id="108569655"/>